<dbReference type="GO" id="GO:1990432">
    <property type="term" value="P:siRNA 3'-end processing"/>
    <property type="evidence" value="ECO:0007669"/>
    <property type="project" value="TreeGrafter"/>
</dbReference>
<comment type="caution">
    <text evidence="2">The sequence shown here is derived from an EMBL/GenBank/DDBJ whole genome shotgun (WGS) entry which is preliminary data.</text>
</comment>
<proteinExistence type="inferred from homology"/>
<dbReference type="GO" id="GO:0005634">
    <property type="term" value="C:nucleus"/>
    <property type="evidence" value="ECO:0007669"/>
    <property type="project" value="TreeGrafter"/>
</dbReference>
<dbReference type="SUPFAM" id="SSF53098">
    <property type="entry name" value="Ribonuclease H-like"/>
    <property type="match status" value="1"/>
</dbReference>
<dbReference type="PANTHER" id="PTHR15092">
    <property type="entry name" value="POLY A -SPECIFIC RIBONUCLEASE/TARGET OF EGR1, MEMBER 1"/>
    <property type="match status" value="1"/>
</dbReference>
<gene>
    <name evidence="2" type="ORF">BSL78_16588</name>
</gene>
<keyword evidence="3" id="KW-1185">Reference proteome</keyword>
<dbReference type="GO" id="GO:0000289">
    <property type="term" value="P:nuclear-transcribed mRNA poly(A) tail shortening"/>
    <property type="evidence" value="ECO:0007669"/>
    <property type="project" value="TreeGrafter"/>
</dbReference>
<dbReference type="EMBL" id="MRZV01000637">
    <property type="protein sequence ID" value="PIK46553.1"/>
    <property type="molecule type" value="Genomic_DNA"/>
</dbReference>
<evidence type="ECO:0000313" key="2">
    <source>
        <dbReference type="EMBL" id="PIK46553.1"/>
    </source>
</evidence>
<dbReference type="AlphaFoldDB" id="A0A2G8KEY8"/>
<reference evidence="2 3" key="1">
    <citation type="journal article" date="2017" name="PLoS Biol.">
        <title>The sea cucumber genome provides insights into morphological evolution and visceral regeneration.</title>
        <authorList>
            <person name="Zhang X."/>
            <person name="Sun L."/>
            <person name="Yuan J."/>
            <person name="Sun Y."/>
            <person name="Gao Y."/>
            <person name="Zhang L."/>
            <person name="Li S."/>
            <person name="Dai H."/>
            <person name="Hamel J.F."/>
            <person name="Liu C."/>
            <person name="Yu Y."/>
            <person name="Liu S."/>
            <person name="Lin W."/>
            <person name="Guo K."/>
            <person name="Jin S."/>
            <person name="Xu P."/>
            <person name="Storey K.B."/>
            <person name="Huan P."/>
            <person name="Zhang T."/>
            <person name="Zhou Y."/>
            <person name="Zhang J."/>
            <person name="Lin C."/>
            <person name="Li X."/>
            <person name="Xing L."/>
            <person name="Huo D."/>
            <person name="Sun M."/>
            <person name="Wang L."/>
            <person name="Mercier A."/>
            <person name="Li F."/>
            <person name="Yang H."/>
            <person name="Xiang J."/>
        </authorList>
    </citation>
    <scope>NUCLEOTIDE SEQUENCE [LARGE SCALE GENOMIC DNA]</scope>
    <source>
        <strain evidence="2">Shaxun</strain>
        <tissue evidence="2">Muscle</tissue>
    </source>
</reference>
<dbReference type="Gene3D" id="3.30.1370.50">
    <property type="entry name" value="R3H-like domain"/>
    <property type="match status" value="1"/>
</dbReference>
<sequence length="320" mass="36913">MEVTRHNFKEGCQLLSQALENASFVAIDGEFTGLHGIHKPNQFDSLEERYQKLRTGSMDFLLVQFGLCVFKYDGAKSRYTAYPFNFYVFPRPVNRHAPDIRFRCQSSSIDFLASHNFDFNKVFRDGIPFLTNMEQERLKDLVLERHSQSEVAYNPVGGTGKSPKFVSPATNKAPVDVPEEEKEFLEGICNDVEKFLPDKKKANLSLPPCNGFKRKLIYQTVYAKFLLLPMPKELIIVVETANICVNRASQEEKKKLDKQKLQNAMSKSVKFAAEQISAIRLVRAKFYWLYIKWANTLLIWQFKKFLRSSSGILQERVITL</sequence>
<dbReference type="Gene3D" id="3.30.420.10">
    <property type="entry name" value="Ribonuclease H-like superfamily/Ribonuclease H"/>
    <property type="match status" value="1"/>
</dbReference>
<dbReference type="Proteomes" id="UP000230750">
    <property type="component" value="Unassembled WGS sequence"/>
</dbReference>
<evidence type="ECO:0000313" key="3">
    <source>
        <dbReference type="Proteomes" id="UP000230750"/>
    </source>
</evidence>
<dbReference type="SUPFAM" id="SSF82708">
    <property type="entry name" value="R3H domain"/>
    <property type="match status" value="1"/>
</dbReference>
<dbReference type="GO" id="GO:1990431">
    <property type="term" value="P:priRNA 3'-end processing"/>
    <property type="evidence" value="ECO:0007669"/>
    <property type="project" value="TreeGrafter"/>
</dbReference>
<dbReference type="OrthoDB" id="1432093at2759"/>
<accession>A0A2G8KEY8</accession>
<organism evidence="2 3">
    <name type="scientific">Stichopus japonicus</name>
    <name type="common">Sea cucumber</name>
    <dbReference type="NCBI Taxonomy" id="307972"/>
    <lineage>
        <taxon>Eukaryota</taxon>
        <taxon>Metazoa</taxon>
        <taxon>Echinodermata</taxon>
        <taxon>Eleutherozoa</taxon>
        <taxon>Echinozoa</taxon>
        <taxon>Holothuroidea</taxon>
        <taxon>Aspidochirotacea</taxon>
        <taxon>Aspidochirotida</taxon>
        <taxon>Stichopodidae</taxon>
        <taxon>Apostichopus</taxon>
    </lineage>
</organism>
<dbReference type="PANTHER" id="PTHR15092:SF44">
    <property type="entry name" value="POLY(A)-SPECIFIC RIBONUCLEASE PARN"/>
    <property type="match status" value="1"/>
</dbReference>
<comment type="similarity">
    <text evidence="1">Belongs to the CAF1 family.</text>
</comment>
<dbReference type="STRING" id="307972.A0A2G8KEY8"/>
<dbReference type="InterPro" id="IPR006941">
    <property type="entry name" value="RNase_CAF1"/>
</dbReference>
<dbReference type="GO" id="GO:0003723">
    <property type="term" value="F:RNA binding"/>
    <property type="evidence" value="ECO:0007669"/>
    <property type="project" value="TreeGrafter"/>
</dbReference>
<evidence type="ECO:0000256" key="1">
    <source>
        <dbReference type="ARBA" id="ARBA00008372"/>
    </source>
</evidence>
<name>A0A2G8KEY8_STIJA</name>
<protein>
    <submittedName>
        <fullName evidence="2">Putative poly(A)-specific ribonuclease PARN-like isoform X2</fullName>
    </submittedName>
</protein>
<dbReference type="FunFam" id="3.30.420.10:FF:000035">
    <property type="entry name" value="Poly(A)-specific ribonuclease PARN"/>
    <property type="match status" value="1"/>
</dbReference>
<dbReference type="Pfam" id="PF04857">
    <property type="entry name" value="CAF1"/>
    <property type="match status" value="1"/>
</dbReference>
<dbReference type="InterPro" id="IPR036397">
    <property type="entry name" value="RNaseH_sf"/>
</dbReference>
<dbReference type="InterPro" id="IPR012337">
    <property type="entry name" value="RNaseH-like_sf"/>
</dbReference>
<dbReference type="GO" id="GO:0000175">
    <property type="term" value="F:3'-5'-RNA exonuclease activity"/>
    <property type="evidence" value="ECO:0007669"/>
    <property type="project" value="TreeGrafter"/>
</dbReference>
<dbReference type="InterPro" id="IPR051181">
    <property type="entry name" value="CAF1_poly(A)_ribonucleases"/>
</dbReference>
<dbReference type="InterPro" id="IPR036867">
    <property type="entry name" value="R3H_dom_sf"/>
</dbReference>